<accession>E3LTR2</accession>
<keyword evidence="1" id="KW-0812">Transmembrane</keyword>
<dbReference type="EMBL" id="DS268415">
    <property type="protein sequence ID" value="EFP11323.1"/>
    <property type="molecule type" value="Genomic_DNA"/>
</dbReference>
<name>E3LTR2_CAERE</name>
<protein>
    <submittedName>
        <fullName evidence="2">Uncharacterized protein</fullName>
    </submittedName>
</protein>
<feature type="transmembrane region" description="Helical" evidence="1">
    <location>
        <begin position="283"/>
        <end position="305"/>
    </location>
</feature>
<evidence type="ECO:0000313" key="3">
    <source>
        <dbReference type="Proteomes" id="UP000008281"/>
    </source>
</evidence>
<feature type="transmembrane region" description="Helical" evidence="1">
    <location>
        <begin position="18"/>
        <end position="43"/>
    </location>
</feature>
<dbReference type="HOGENOM" id="CLU_042960_0_1_1"/>
<dbReference type="AlphaFoldDB" id="E3LTR2"/>
<sequence>MNKLAECHGKESFFENRFIFQVTSHIISSIFLPVNCWGIYCIAKKTPQSMKPVKMYLLNLHIWSTLFDLMCGSLITPFFFFPSLSGSPSGFLTDIGIPTLVQICLTFCIFGGLCSAIIFVFENRQYVLCENTNKFRLENNSTRVVYYSFVLAYCCLSIYPFSWNIPEQKTAKLRILGIIPCPHPEFFSDNTYVFKGPEDTAAFGYFGLCFTIFLASQISFFGGNCFYMLYAFDHVTLSAYSKRLQRKFFITICIQIFIPMWVVVLPLSYFLGSLFTGYYSQPLNNLTSIFFTSHGFISTICLLFMNPPYREATFDLFILLISMCSPSFKNRLIESNRPGKTSFVVSTVSR</sequence>
<feature type="transmembrane region" description="Helical" evidence="1">
    <location>
        <begin position="202"/>
        <end position="227"/>
    </location>
</feature>
<feature type="transmembrane region" description="Helical" evidence="1">
    <location>
        <begin position="100"/>
        <end position="123"/>
    </location>
</feature>
<dbReference type="Pfam" id="PF10318">
    <property type="entry name" value="7TM_GPCR_Srh"/>
    <property type="match status" value="1"/>
</dbReference>
<evidence type="ECO:0000256" key="1">
    <source>
        <dbReference type="SAM" id="Phobius"/>
    </source>
</evidence>
<keyword evidence="3" id="KW-1185">Reference proteome</keyword>
<feature type="transmembrane region" description="Helical" evidence="1">
    <location>
        <begin position="248"/>
        <end position="271"/>
    </location>
</feature>
<dbReference type="InParanoid" id="E3LTR2"/>
<feature type="transmembrane region" description="Helical" evidence="1">
    <location>
        <begin position="55"/>
        <end position="80"/>
    </location>
</feature>
<dbReference type="Proteomes" id="UP000008281">
    <property type="component" value="Unassembled WGS sequence"/>
</dbReference>
<organism evidence="3">
    <name type="scientific">Caenorhabditis remanei</name>
    <name type="common">Caenorhabditis vulgaris</name>
    <dbReference type="NCBI Taxonomy" id="31234"/>
    <lineage>
        <taxon>Eukaryota</taxon>
        <taxon>Metazoa</taxon>
        <taxon>Ecdysozoa</taxon>
        <taxon>Nematoda</taxon>
        <taxon>Chromadorea</taxon>
        <taxon>Rhabditida</taxon>
        <taxon>Rhabditina</taxon>
        <taxon>Rhabditomorpha</taxon>
        <taxon>Rhabditoidea</taxon>
        <taxon>Rhabditidae</taxon>
        <taxon>Peloderinae</taxon>
        <taxon>Caenorhabditis</taxon>
    </lineage>
</organism>
<reference evidence="2" key="1">
    <citation type="submission" date="2007-07" db="EMBL/GenBank/DDBJ databases">
        <title>PCAP assembly of the Caenorhabditis remanei genome.</title>
        <authorList>
            <consortium name="The Caenorhabditis remanei Sequencing Consortium"/>
            <person name="Wilson R.K."/>
        </authorList>
    </citation>
    <scope>NUCLEOTIDE SEQUENCE [LARGE SCALE GENOMIC DNA]</scope>
    <source>
        <strain evidence="2">PB4641</strain>
    </source>
</reference>
<evidence type="ECO:0000313" key="2">
    <source>
        <dbReference type="EMBL" id="EFP11323.1"/>
    </source>
</evidence>
<dbReference type="PANTHER" id="PTHR22941">
    <property type="entry name" value="SERPENTINE RECEPTOR"/>
    <property type="match status" value="1"/>
</dbReference>
<keyword evidence="1" id="KW-1133">Transmembrane helix</keyword>
<dbReference type="PANTHER" id="PTHR22941:SF7">
    <property type="entry name" value="SERPENTINE RECEPTOR, CLASS H"/>
    <property type="match status" value="1"/>
</dbReference>
<keyword evidence="1" id="KW-0472">Membrane</keyword>
<proteinExistence type="predicted"/>
<dbReference type="OrthoDB" id="5804566at2759"/>
<dbReference type="InterPro" id="IPR053220">
    <property type="entry name" value="Nematode_rcpt-like_serp_H"/>
</dbReference>
<feature type="transmembrane region" description="Helical" evidence="1">
    <location>
        <begin position="144"/>
        <end position="163"/>
    </location>
</feature>
<dbReference type="eggNOG" id="ENOG502SY7B">
    <property type="taxonomic scope" value="Eukaryota"/>
</dbReference>
<gene>
    <name evidence="2" type="ORF">CRE_30687</name>
</gene>
<dbReference type="OMA" id="SWNIPEQ"/>
<dbReference type="InterPro" id="IPR019422">
    <property type="entry name" value="7TM_GPCR_serpentine_rcpt_Srh"/>
</dbReference>